<organism evidence="2 3">
    <name type="scientific">Sporomusa silvacetica DSM 10669</name>
    <dbReference type="NCBI Taxonomy" id="1123289"/>
    <lineage>
        <taxon>Bacteria</taxon>
        <taxon>Bacillati</taxon>
        <taxon>Bacillota</taxon>
        <taxon>Negativicutes</taxon>
        <taxon>Selenomonadales</taxon>
        <taxon>Sporomusaceae</taxon>
        <taxon>Sporomusa</taxon>
    </lineage>
</organism>
<feature type="domain" description="Helix-turn-helix" evidence="1">
    <location>
        <begin position="40"/>
        <end position="88"/>
    </location>
</feature>
<dbReference type="InterPro" id="IPR041657">
    <property type="entry name" value="HTH_17"/>
</dbReference>
<keyword evidence="3" id="KW-1185">Reference proteome</keyword>
<name>A0ABZ3IHC1_9FIRM</name>
<evidence type="ECO:0000313" key="3">
    <source>
        <dbReference type="Proteomes" id="UP000216752"/>
    </source>
</evidence>
<protein>
    <recommendedName>
        <fullName evidence="1">Helix-turn-helix domain-containing protein</fullName>
    </recommendedName>
</protein>
<evidence type="ECO:0000259" key="1">
    <source>
        <dbReference type="Pfam" id="PF12728"/>
    </source>
</evidence>
<reference evidence="2" key="1">
    <citation type="submission" date="2024-05" db="EMBL/GenBank/DDBJ databases">
        <title>Isolation and characterization of Sporomusa carbonis sp. nov., a carboxydotrophic hydrogenogen in the genus of Sporomusa isolated from a charcoal burning pile.</title>
        <authorList>
            <person name="Boeer T."/>
            <person name="Rosenbaum F."/>
            <person name="Eysell L."/>
            <person name="Mueller V."/>
            <person name="Daniel R."/>
            <person name="Poehlein A."/>
        </authorList>
    </citation>
    <scope>NUCLEOTIDE SEQUENCE [LARGE SCALE GENOMIC DNA]</scope>
    <source>
        <strain evidence="2">DSM 10669</strain>
    </source>
</reference>
<dbReference type="EMBL" id="CP155573">
    <property type="protein sequence ID" value="XFO64753.1"/>
    <property type="molecule type" value="Genomic_DNA"/>
</dbReference>
<evidence type="ECO:0000313" key="2">
    <source>
        <dbReference type="EMBL" id="XFO64753.1"/>
    </source>
</evidence>
<sequence length="98" mass="11155">MQIECTACKTVLSPKNKFCPECGALAPKPEPLPESPKDEVLTTYEAAEFLKISRWKIYDLVRKKQIPFKAIGTQKRFVKAQLIEWLQRSSTGHFMPSG</sequence>
<dbReference type="NCBIfam" id="TIGR01764">
    <property type="entry name" value="excise"/>
    <property type="match status" value="1"/>
</dbReference>
<gene>
    <name evidence="2" type="ORF">SPSIL_008620</name>
</gene>
<dbReference type="Proteomes" id="UP000216752">
    <property type="component" value="Chromosome"/>
</dbReference>
<proteinExistence type="predicted"/>
<accession>A0ABZ3IHC1</accession>
<dbReference type="RefSeq" id="WP_094607770.1">
    <property type="nucleotide sequence ID" value="NZ_CP155573.1"/>
</dbReference>
<dbReference type="Pfam" id="PF12728">
    <property type="entry name" value="HTH_17"/>
    <property type="match status" value="1"/>
</dbReference>
<dbReference type="InterPro" id="IPR010093">
    <property type="entry name" value="SinI_DNA-bd"/>
</dbReference>